<reference evidence="1" key="1">
    <citation type="submission" date="2014-09" db="EMBL/GenBank/DDBJ databases">
        <authorList>
            <person name="Magalhaes I.L.F."/>
            <person name="Oliveira U."/>
            <person name="Santos F.R."/>
            <person name="Vidigal T.H.D.A."/>
            <person name="Brescovit A.D."/>
            <person name="Santos A.J."/>
        </authorList>
    </citation>
    <scope>NUCLEOTIDE SEQUENCE</scope>
    <source>
        <tissue evidence="1">Shoot tissue taken approximately 20 cm above the soil surface</tissue>
    </source>
</reference>
<dbReference type="AlphaFoldDB" id="A0A0A9BGW6"/>
<evidence type="ECO:0000313" key="1">
    <source>
        <dbReference type="EMBL" id="JAD63199.1"/>
    </source>
</evidence>
<dbReference type="EMBL" id="GBRH01234696">
    <property type="protein sequence ID" value="JAD63199.1"/>
    <property type="molecule type" value="Transcribed_RNA"/>
</dbReference>
<name>A0A0A9BGW6_ARUDO</name>
<sequence>MGNYFGTVALQSQAQVGGGIAVVLEEKMKDSVVDDDVFVAQQAAGFVRGRRRDGRGSLRVQQA</sequence>
<proteinExistence type="predicted"/>
<reference evidence="1" key="2">
    <citation type="journal article" date="2015" name="Data Brief">
        <title>Shoot transcriptome of the giant reed, Arundo donax.</title>
        <authorList>
            <person name="Barrero R.A."/>
            <person name="Guerrero F.D."/>
            <person name="Moolhuijzen P."/>
            <person name="Goolsby J.A."/>
            <person name="Tidwell J."/>
            <person name="Bellgard S.E."/>
            <person name="Bellgard M.I."/>
        </authorList>
    </citation>
    <scope>NUCLEOTIDE SEQUENCE</scope>
    <source>
        <tissue evidence="1">Shoot tissue taken approximately 20 cm above the soil surface</tissue>
    </source>
</reference>
<protein>
    <submittedName>
        <fullName evidence="1">Uncharacterized protein</fullName>
    </submittedName>
</protein>
<accession>A0A0A9BGW6</accession>
<organism evidence="1">
    <name type="scientific">Arundo donax</name>
    <name type="common">Giant reed</name>
    <name type="synonym">Donax arundinaceus</name>
    <dbReference type="NCBI Taxonomy" id="35708"/>
    <lineage>
        <taxon>Eukaryota</taxon>
        <taxon>Viridiplantae</taxon>
        <taxon>Streptophyta</taxon>
        <taxon>Embryophyta</taxon>
        <taxon>Tracheophyta</taxon>
        <taxon>Spermatophyta</taxon>
        <taxon>Magnoliopsida</taxon>
        <taxon>Liliopsida</taxon>
        <taxon>Poales</taxon>
        <taxon>Poaceae</taxon>
        <taxon>PACMAD clade</taxon>
        <taxon>Arundinoideae</taxon>
        <taxon>Arundineae</taxon>
        <taxon>Arundo</taxon>
    </lineage>
</organism>